<dbReference type="Proteomes" id="UP000828390">
    <property type="component" value="Unassembled WGS sequence"/>
</dbReference>
<proteinExistence type="predicted"/>
<dbReference type="AlphaFoldDB" id="A0A9D4J0E4"/>
<organism evidence="1 2">
    <name type="scientific">Dreissena polymorpha</name>
    <name type="common">Zebra mussel</name>
    <name type="synonym">Mytilus polymorpha</name>
    <dbReference type="NCBI Taxonomy" id="45954"/>
    <lineage>
        <taxon>Eukaryota</taxon>
        <taxon>Metazoa</taxon>
        <taxon>Spiralia</taxon>
        <taxon>Lophotrochozoa</taxon>
        <taxon>Mollusca</taxon>
        <taxon>Bivalvia</taxon>
        <taxon>Autobranchia</taxon>
        <taxon>Heteroconchia</taxon>
        <taxon>Euheterodonta</taxon>
        <taxon>Imparidentia</taxon>
        <taxon>Neoheterodontei</taxon>
        <taxon>Myida</taxon>
        <taxon>Dreissenoidea</taxon>
        <taxon>Dreissenidae</taxon>
        <taxon>Dreissena</taxon>
    </lineage>
</organism>
<dbReference type="EMBL" id="JAIWYP010000008">
    <property type="protein sequence ID" value="KAH3791032.1"/>
    <property type="molecule type" value="Genomic_DNA"/>
</dbReference>
<name>A0A9D4J0E4_DREPO</name>
<comment type="caution">
    <text evidence="1">The sequence shown here is derived from an EMBL/GenBank/DDBJ whole genome shotgun (WGS) entry which is preliminary data.</text>
</comment>
<reference evidence="1" key="2">
    <citation type="submission" date="2020-11" db="EMBL/GenBank/DDBJ databases">
        <authorList>
            <person name="McCartney M.A."/>
            <person name="Auch B."/>
            <person name="Kono T."/>
            <person name="Mallez S."/>
            <person name="Becker A."/>
            <person name="Gohl D.M."/>
            <person name="Silverstein K.A.T."/>
            <person name="Koren S."/>
            <person name="Bechman K.B."/>
            <person name="Herman A."/>
            <person name="Abrahante J.E."/>
            <person name="Garbe J."/>
        </authorList>
    </citation>
    <scope>NUCLEOTIDE SEQUENCE</scope>
    <source>
        <strain evidence="1">Duluth1</strain>
        <tissue evidence="1">Whole animal</tissue>
    </source>
</reference>
<evidence type="ECO:0000313" key="1">
    <source>
        <dbReference type="EMBL" id="KAH3791032.1"/>
    </source>
</evidence>
<sequence length="109" mass="12493">MIYTCIPIEWQRIIARWTIVVLYPPTIIDMKDKDNKDAYDFLNRTRNPAEELYNYLGEVVEDEVEEYSTGCCHSSSSDTDTTISDSCLQYLTAVEGVGAGVQEYNEQHI</sequence>
<gene>
    <name evidence="1" type="ORF">DPMN_169243</name>
</gene>
<keyword evidence="2" id="KW-1185">Reference proteome</keyword>
<evidence type="ECO:0000313" key="2">
    <source>
        <dbReference type="Proteomes" id="UP000828390"/>
    </source>
</evidence>
<protein>
    <submittedName>
        <fullName evidence="1">Uncharacterized protein</fullName>
    </submittedName>
</protein>
<accession>A0A9D4J0E4</accession>
<reference evidence="1" key="1">
    <citation type="journal article" date="2019" name="bioRxiv">
        <title>The Genome of the Zebra Mussel, Dreissena polymorpha: A Resource for Invasive Species Research.</title>
        <authorList>
            <person name="McCartney M.A."/>
            <person name="Auch B."/>
            <person name="Kono T."/>
            <person name="Mallez S."/>
            <person name="Zhang Y."/>
            <person name="Obille A."/>
            <person name="Becker A."/>
            <person name="Abrahante J.E."/>
            <person name="Garbe J."/>
            <person name="Badalamenti J.P."/>
            <person name="Herman A."/>
            <person name="Mangelson H."/>
            <person name="Liachko I."/>
            <person name="Sullivan S."/>
            <person name="Sone E.D."/>
            <person name="Koren S."/>
            <person name="Silverstein K.A.T."/>
            <person name="Beckman K.B."/>
            <person name="Gohl D.M."/>
        </authorList>
    </citation>
    <scope>NUCLEOTIDE SEQUENCE</scope>
    <source>
        <strain evidence="1">Duluth1</strain>
        <tissue evidence="1">Whole animal</tissue>
    </source>
</reference>